<dbReference type="Pfam" id="PF13430">
    <property type="entry name" value="DUF4112"/>
    <property type="match status" value="1"/>
</dbReference>
<evidence type="ECO:0000256" key="1">
    <source>
        <dbReference type="SAM" id="MobiDB-lite"/>
    </source>
</evidence>
<keyword evidence="2" id="KW-1133">Transmembrane helix</keyword>
<feature type="region of interest" description="Disordered" evidence="1">
    <location>
        <begin position="349"/>
        <end position="373"/>
    </location>
</feature>
<name>A0A2T9YRU4_9FUNG</name>
<dbReference type="Proteomes" id="UP000245383">
    <property type="component" value="Unassembled WGS sequence"/>
</dbReference>
<dbReference type="EMBL" id="MBFR01000067">
    <property type="protein sequence ID" value="PVU95052.1"/>
    <property type="molecule type" value="Genomic_DNA"/>
</dbReference>
<keyword evidence="2" id="KW-0472">Membrane</keyword>
<proteinExistence type="predicted"/>
<comment type="caution">
    <text evidence="3">The sequence shown here is derived from an EMBL/GenBank/DDBJ whole genome shotgun (WGS) entry which is preliminary data.</text>
</comment>
<organism evidence="3 4">
    <name type="scientific">Smittium simulii</name>
    <dbReference type="NCBI Taxonomy" id="133385"/>
    <lineage>
        <taxon>Eukaryota</taxon>
        <taxon>Fungi</taxon>
        <taxon>Fungi incertae sedis</taxon>
        <taxon>Zoopagomycota</taxon>
        <taxon>Kickxellomycotina</taxon>
        <taxon>Harpellomycetes</taxon>
        <taxon>Harpellales</taxon>
        <taxon>Legeriomycetaceae</taxon>
        <taxon>Smittium</taxon>
    </lineage>
</organism>
<dbReference type="AlphaFoldDB" id="A0A2T9YRU4"/>
<evidence type="ECO:0000256" key="2">
    <source>
        <dbReference type="SAM" id="Phobius"/>
    </source>
</evidence>
<evidence type="ECO:0000313" key="3">
    <source>
        <dbReference type="EMBL" id="PVU95052.1"/>
    </source>
</evidence>
<evidence type="ECO:0000313" key="4">
    <source>
        <dbReference type="Proteomes" id="UP000245383"/>
    </source>
</evidence>
<accession>A0A2T9YRU4</accession>
<feature type="transmembrane region" description="Helical" evidence="2">
    <location>
        <begin position="88"/>
        <end position="111"/>
    </location>
</feature>
<keyword evidence="4" id="KW-1185">Reference proteome</keyword>
<gene>
    <name evidence="3" type="ORF">BB561_002087</name>
</gene>
<keyword evidence="2" id="KW-0812">Transmembrane</keyword>
<protein>
    <submittedName>
        <fullName evidence="3">Uncharacterized protein</fullName>
    </submittedName>
</protein>
<sequence>MNENIKQTPTELNDQSIEVLENVNNLKRLSTALEGNYHKNFWFSIGLYQIFCLLPIFGGLCVTFLSIKFTLRLFNSITKDKRLKINQVIMLQALTCVISFIPIFSVVFITLCKPSRKSIELITKEYPESNKKNDFAILKKSNQYYGDTLLSMLSYYKYTPIQKETPVKSKSTINQISHNEYFLWKNSKNLNKPANLVIPQTNLNKPANLVIPQTNLKSPALENFEDIPINSPLCSVLFDSIYSNKQLNAHNPPLTPLTPIITFFPLRSMTNQKKSTDIAPTKSKKQTHSIILSKKHKANTHNKLLRFFHCKTASDGSLKAMRSNNRVNLNIKDGYNYLNKTQKCLSSDLFEEKNTTPHRTNDKKSKPDQYKAHTEIDKSSKISHALKWPLLVSNFIPKRSSNSCKFSYSKTNLSCQSKHGIANSKKKISIVSDFYYRPHSLKSNNNKKKITALQQNYYVYGFK</sequence>
<feature type="compositionally biased region" description="Basic and acidic residues" evidence="1">
    <location>
        <begin position="350"/>
        <end position="373"/>
    </location>
</feature>
<dbReference type="InterPro" id="IPR025187">
    <property type="entry name" value="DUF4112"/>
</dbReference>
<feature type="transmembrane region" description="Helical" evidence="2">
    <location>
        <begin position="41"/>
        <end position="67"/>
    </location>
</feature>
<reference evidence="3 4" key="1">
    <citation type="journal article" date="2018" name="MBio">
        <title>Comparative Genomics Reveals the Core Gene Toolbox for the Fungus-Insect Symbiosis.</title>
        <authorList>
            <person name="Wang Y."/>
            <person name="Stata M."/>
            <person name="Wang W."/>
            <person name="Stajich J.E."/>
            <person name="White M.M."/>
            <person name="Moncalvo J.M."/>
        </authorList>
    </citation>
    <scope>NUCLEOTIDE SEQUENCE [LARGE SCALE GENOMIC DNA]</scope>
    <source>
        <strain evidence="3 4">SWE-8-4</strain>
    </source>
</reference>